<evidence type="ECO:0000256" key="1">
    <source>
        <dbReference type="ARBA" id="ARBA00023125"/>
    </source>
</evidence>
<feature type="compositionally biased region" description="Basic residues" evidence="4">
    <location>
        <begin position="416"/>
        <end position="430"/>
    </location>
</feature>
<proteinExistence type="predicted"/>
<accession>A0A543I981</accession>
<dbReference type="Proteomes" id="UP000316706">
    <property type="component" value="Unassembled WGS sequence"/>
</dbReference>
<feature type="region of interest" description="Disordered" evidence="4">
    <location>
        <begin position="414"/>
        <end position="473"/>
    </location>
</feature>
<dbReference type="PANTHER" id="PTHR30349">
    <property type="entry name" value="PHAGE INTEGRASE-RELATED"/>
    <property type="match status" value="1"/>
</dbReference>
<feature type="compositionally biased region" description="Low complexity" evidence="4">
    <location>
        <begin position="446"/>
        <end position="455"/>
    </location>
</feature>
<sequence length="473" mass="51983">MYRRCGCEEPDTGRTLGSRCPRLAAERSHGSWYLRLELDTGTDGRRRRVRRGGFPTRKAALEALVRLRGPAGSPLTVASWLERWLENHPGAPSTVTGYADHVRRYLNPLLGHLLLAEMSVLRVEEMFAVITREHQGAGRRLSAATLDRIRATLRAALNAALRQGLVEENPASLVALPPTRRPRAVVWTAARVQHWRKTGERPAVAVWTAAQTAQFLDAIAAHRLYAAYHLIALRGLRRGEAAGLRWCDVDLDEGTAVICRQLQRRDGRLMVCPPKTAHSTRVIALDRTTIAALRAHRSKQQAEAAAYGEGYRDSGYVFTNLNGDPVAPGRLTHVFQKLIAEHDLAPIRLHDLRHGAATLALAAGVELKVVQEMLGHSSIVLTADTYTSVLPEVAHRAAEQTATHLLRAAGMVPGTTRRRGRALARHRRPTGGHTRTGLVRRRGANSRRPASAGPRPRARPLGRLRSDPAVSAA</sequence>
<reference evidence="7 8" key="1">
    <citation type="submission" date="2019-06" db="EMBL/GenBank/DDBJ databases">
        <title>Sequencing the genomes of 1000 actinobacteria strains.</title>
        <authorList>
            <person name="Klenk H.-P."/>
        </authorList>
    </citation>
    <scope>NUCLEOTIDE SEQUENCE [LARGE SCALE GENOMIC DNA]</scope>
    <source>
        <strain evidence="7 8">DSM 45043</strain>
    </source>
</reference>
<dbReference type="OrthoDB" id="9805859at2"/>
<dbReference type="SUPFAM" id="SSF56349">
    <property type="entry name" value="DNA breaking-rejoining enzymes"/>
    <property type="match status" value="1"/>
</dbReference>
<dbReference type="PANTHER" id="PTHR30349:SF91">
    <property type="entry name" value="INTA PROTEIN"/>
    <property type="match status" value="1"/>
</dbReference>
<dbReference type="Gene3D" id="1.10.443.10">
    <property type="entry name" value="Intergrase catalytic core"/>
    <property type="match status" value="1"/>
</dbReference>
<keyword evidence="2" id="KW-0233">DNA recombination</keyword>
<dbReference type="PROSITE" id="PS51898">
    <property type="entry name" value="TYR_RECOMBINASE"/>
    <property type="match status" value="1"/>
</dbReference>
<dbReference type="InterPro" id="IPR013762">
    <property type="entry name" value="Integrase-like_cat_sf"/>
</dbReference>
<evidence type="ECO:0000256" key="3">
    <source>
        <dbReference type="PROSITE-ProRule" id="PRU01248"/>
    </source>
</evidence>
<protein>
    <submittedName>
        <fullName evidence="7">Site-specific recombinase XerD</fullName>
    </submittedName>
</protein>
<evidence type="ECO:0000259" key="6">
    <source>
        <dbReference type="PROSITE" id="PS51900"/>
    </source>
</evidence>
<dbReference type="RefSeq" id="WP_141966196.1">
    <property type="nucleotide sequence ID" value="NZ_VFPO01000001.1"/>
</dbReference>
<dbReference type="EMBL" id="VFPO01000001">
    <property type="protein sequence ID" value="TQM67146.1"/>
    <property type="molecule type" value="Genomic_DNA"/>
</dbReference>
<feature type="domain" description="Tyr recombinase" evidence="5">
    <location>
        <begin position="202"/>
        <end position="399"/>
    </location>
</feature>
<dbReference type="Gene3D" id="1.10.150.130">
    <property type="match status" value="1"/>
</dbReference>
<evidence type="ECO:0000313" key="8">
    <source>
        <dbReference type="Proteomes" id="UP000316706"/>
    </source>
</evidence>
<comment type="caution">
    <text evidence="7">The sequence shown here is derived from an EMBL/GenBank/DDBJ whole genome shotgun (WGS) entry which is preliminary data.</text>
</comment>
<dbReference type="CDD" id="cd01189">
    <property type="entry name" value="INT_ICEBs1_C_like"/>
    <property type="match status" value="1"/>
</dbReference>
<dbReference type="InterPro" id="IPR002104">
    <property type="entry name" value="Integrase_catalytic"/>
</dbReference>
<evidence type="ECO:0000259" key="5">
    <source>
        <dbReference type="PROSITE" id="PS51898"/>
    </source>
</evidence>
<evidence type="ECO:0000256" key="4">
    <source>
        <dbReference type="SAM" id="MobiDB-lite"/>
    </source>
</evidence>
<dbReference type="GO" id="GO:0006310">
    <property type="term" value="P:DNA recombination"/>
    <property type="evidence" value="ECO:0007669"/>
    <property type="project" value="UniProtKB-KW"/>
</dbReference>
<dbReference type="AlphaFoldDB" id="A0A543I981"/>
<dbReference type="GO" id="GO:0015074">
    <property type="term" value="P:DNA integration"/>
    <property type="evidence" value="ECO:0007669"/>
    <property type="project" value="InterPro"/>
</dbReference>
<keyword evidence="1 3" id="KW-0238">DNA-binding</keyword>
<gene>
    <name evidence="7" type="ORF">FHX41_0749</name>
</gene>
<dbReference type="InterPro" id="IPR010998">
    <property type="entry name" value="Integrase_recombinase_N"/>
</dbReference>
<evidence type="ECO:0000313" key="7">
    <source>
        <dbReference type="EMBL" id="TQM67146.1"/>
    </source>
</evidence>
<organism evidence="7 8">
    <name type="scientific">Actinomadura hallensis</name>
    <dbReference type="NCBI Taxonomy" id="337895"/>
    <lineage>
        <taxon>Bacteria</taxon>
        <taxon>Bacillati</taxon>
        <taxon>Actinomycetota</taxon>
        <taxon>Actinomycetes</taxon>
        <taxon>Streptosporangiales</taxon>
        <taxon>Thermomonosporaceae</taxon>
        <taxon>Actinomadura</taxon>
    </lineage>
</organism>
<keyword evidence="8" id="KW-1185">Reference proteome</keyword>
<feature type="domain" description="Core-binding (CB)" evidence="6">
    <location>
        <begin position="75"/>
        <end position="161"/>
    </location>
</feature>
<dbReference type="Pfam" id="PF00589">
    <property type="entry name" value="Phage_integrase"/>
    <property type="match status" value="1"/>
</dbReference>
<dbReference type="GO" id="GO:0003677">
    <property type="term" value="F:DNA binding"/>
    <property type="evidence" value="ECO:0007669"/>
    <property type="project" value="UniProtKB-UniRule"/>
</dbReference>
<dbReference type="InterPro" id="IPR050090">
    <property type="entry name" value="Tyrosine_recombinase_XerCD"/>
</dbReference>
<dbReference type="PROSITE" id="PS51900">
    <property type="entry name" value="CB"/>
    <property type="match status" value="1"/>
</dbReference>
<name>A0A543I981_9ACTN</name>
<evidence type="ECO:0000256" key="2">
    <source>
        <dbReference type="ARBA" id="ARBA00023172"/>
    </source>
</evidence>
<dbReference type="InterPro" id="IPR044068">
    <property type="entry name" value="CB"/>
</dbReference>
<dbReference type="InterPro" id="IPR011010">
    <property type="entry name" value="DNA_brk_join_enz"/>
</dbReference>